<organism evidence="4 5">
    <name type="scientific">Corynebacterium poyangense</name>
    <dbReference type="NCBI Taxonomy" id="2684405"/>
    <lineage>
        <taxon>Bacteria</taxon>
        <taxon>Bacillati</taxon>
        <taxon>Actinomycetota</taxon>
        <taxon>Actinomycetes</taxon>
        <taxon>Mycobacteriales</taxon>
        <taxon>Corynebacteriaceae</taxon>
        <taxon>Corynebacterium</taxon>
    </lineage>
</organism>
<accession>A0A7H0SNM1</accession>
<evidence type="ECO:0000313" key="5">
    <source>
        <dbReference type="Proteomes" id="UP000516320"/>
    </source>
</evidence>
<dbReference type="InterPro" id="IPR006016">
    <property type="entry name" value="UspA"/>
</dbReference>
<proteinExistence type="inferred from homology"/>
<keyword evidence="2" id="KW-0547">Nucleotide-binding</keyword>
<dbReference type="Pfam" id="PF00582">
    <property type="entry name" value="Usp"/>
    <property type="match status" value="1"/>
</dbReference>
<keyword evidence="5" id="KW-1185">Reference proteome</keyword>
<sequence>MKYSNIAVGTDGSDASLKAVETAASLARAYQADLTIICAFYNNSGALFHAGQGDGPTGFPIVNQERAEEYLEKARQVAAAEGAEKISVLARSGSPVEVLVNVLAETGSELLVMGNRGVRSLAGRVFGSIPTGVVRHAHVDVMLVNTDGHNPPH</sequence>
<reference evidence="4 5" key="1">
    <citation type="submission" date="2019-12" db="EMBL/GenBank/DDBJ databases">
        <title>Corynebacterium sp. nov., isolated from feces of the Anser Albifrons in China.</title>
        <authorList>
            <person name="Liu Q."/>
        </authorList>
    </citation>
    <scope>NUCLEOTIDE SEQUENCE [LARGE SCALE GENOMIC DNA]</scope>
    <source>
        <strain evidence="4 5">4H37-19</strain>
    </source>
</reference>
<dbReference type="CDD" id="cd00293">
    <property type="entry name" value="USP-like"/>
    <property type="match status" value="1"/>
</dbReference>
<dbReference type="InterPro" id="IPR006015">
    <property type="entry name" value="Universal_stress_UspA"/>
</dbReference>
<gene>
    <name evidence="4" type="ORF">GP475_05425</name>
</gene>
<dbReference type="Proteomes" id="UP000516320">
    <property type="component" value="Chromosome"/>
</dbReference>
<evidence type="ECO:0000313" key="4">
    <source>
        <dbReference type="EMBL" id="QNQ90146.1"/>
    </source>
</evidence>
<dbReference type="PANTHER" id="PTHR46268:SF27">
    <property type="entry name" value="UNIVERSAL STRESS PROTEIN RV2623"/>
    <property type="match status" value="1"/>
</dbReference>
<dbReference type="PANTHER" id="PTHR46268">
    <property type="entry name" value="STRESS RESPONSE PROTEIN NHAX"/>
    <property type="match status" value="1"/>
</dbReference>
<dbReference type="Gene3D" id="3.40.50.620">
    <property type="entry name" value="HUPs"/>
    <property type="match status" value="1"/>
</dbReference>
<dbReference type="EMBL" id="CP046884">
    <property type="protein sequence ID" value="QNQ90146.1"/>
    <property type="molecule type" value="Genomic_DNA"/>
</dbReference>
<name>A0A7H0SNM1_9CORY</name>
<dbReference type="KEGG" id="cpoy:GP475_05425"/>
<dbReference type="RefSeq" id="WP_187975605.1">
    <property type="nucleotide sequence ID" value="NZ_CP046884.1"/>
</dbReference>
<comment type="similarity">
    <text evidence="1">Belongs to the universal stress protein A family.</text>
</comment>
<protein>
    <submittedName>
        <fullName evidence="4">Universal stress protein</fullName>
    </submittedName>
</protein>
<dbReference type="SUPFAM" id="SSF52402">
    <property type="entry name" value="Adenine nucleotide alpha hydrolases-like"/>
    <property type="match status" value="1"/>
</dbReference>
<evidence type="ECO:0000256" key="2">
    <source>
        <dbReference type="ARBA" id="ARBA00022741"/>
    </source>
</evidence>
<evidence type="ECO:0000256" key="1">
    <source>
        <dbReference type="ARBA" id="ARBA00008791"/>
    </source>
</evidence>
<dbReference type="PRINTS" id="PR01438">
    <property type="entry name" value="UNVRSLSTRESS"/>
</dbReference>
<dbReference type="AlphaFoldDB" id="A0A7H0SNM1"/>
<dbReference type="InterPro" id="IPR014729">
    <property type="entry name" value="Rossmann-like_a/b/a_fold"/>
</dbReference>
<keyword evidence="3" id="KW-0067">ATP-binding</keyword>
<dbReference type="GO" id="GO:0005524">
    <property type="term" value="F:ATP binding"/>
    <property type="evidence" value="ECO:0007669"/>
    <property type="project" value="UniProtKB-KW"/>
</dbReference>
<evidence type="ECO:0000256" key="3">
    <source>
        <dbReference type="ARBA" id="ARBA00022840"/>
    </source>
</evidence>